<dbReference type="GO" id="GO:0000781">
    <property type="term" value="C:chromosome, telomeric region"/>
    <property type="evidence" value="ECO:0007669"/>
    <property type="project" value="UniProtKB-SubCell"/>
</dbReference>
<keyword evidence="1" id="KW-0539">Nucleus</keyword>
<dbReference type="Proteomes" id="UP000030671">
    <property type="component" value="Unassembled WGS sequence"/>
</dbReference>
<dbReference type="AlphaFoldDB" id="W4KDJ5"/>
<proteinExistence type="inferred from homology"/>
<keyword evidence="1" id="KW-0479">Metal-binding</keyword>
<dbReference type="KEGG" id="hir:HETIRDRAFT_450817"/>
<dbReference type="GO" id="GO:0042162">
    <property type="term" value="F:telomeric DNA binding"/>
    <property type="evidence" value="ECO:0007669"/>
    <property type="project" value="TreeGrafter"/>
</dbReference>
<comment type="function">
    <text evidence="1">Telomerase is a ribonucleoprotein enzyme essential for the replication of chromosome termini in most eukaryotes. It elongates telomeres. It is a reverse transcriptase that adds simple sequence repeats to chromosome ends by copying a template sequence within the RNA component of the enzyme.</text>
</comment>
<dbReference type="GO" id="GO:0046872">
    <property type="term" value="F:metal ion binding"/>
    <property type="evidence" value="ECO:0007669"/>
    <property type="project" value="UniProtKB-KW"/>
</dbReference>
<dbReference type="OrthoDB" id="289721at2759"/>
<dbReference type="Gene3D" id="1.10.132.70">
    <property type="match status" value="1"/>
</dbReference>
<evidence type="ECO:0000313" key="4">
    <source>
        <dbReference type="Proteomes" id="UP000030671"/>
    </source>
</evidence>
<comment type="subcellular location">
    <subcellularLocation>
        <location evidence="1">Nucleus</location>
    </subcellularLocation>
    <subcellularLocation>
        <location evidence="1">Chromosome</location>
        <location evidence="1">Telomere</location>
    </subcellularLocation>
</comment>
<dbReference type="InParanoid" id="W4KDJ5"/>
<evidence type="ECO:0000256" key="2">
    <source>
        <dbReference type="SAM" id="MobiDB-lite"/>
    </source>
</evidence>
<keyword evidence="1" id="KW-0548">Nucleotidyltransferase</keyword>
<keyword evidence="1" id="KW-0460">Magnesium</keyword>
<sequence>MFHLLTETCLFAPLPNDCLCQMTGEPIVYMKVPLFKRVLEPAAAVAVDERIRAKRKAQGPPEGGEARKRMRLADGSASSLRTSSANAFRTAADVSIARSRLFYARPSFVPHKHHIIVGLPSKHILNTLNPSYHKKNNAHPYEPPNQRKQMQDARHLSKYVFPRMYALPNAFTLPASSNYKTYVVPNFEDREAEIKLQGKCKTPKRLASVIGYLEKLIYRHGKCRYKSLRDHTCPSKLRDEQQKMIDSSVILELVSEQSIRLKSQQSLTTANRSIDSLGCTIVPGGTTQARVDVKSKPRFTEFTCSHVEIFRYAVLVTKAVIPKAFWGSDKNFKLVMNCEPRLTYSKTEAEEILRQRKLGFSFVRLLPKDTGVRPIVNLRRKRLQQKGSLASNPQSINDILQAAFQILTYEKNAQPHLLGSSVFGPNEIYGQLKAYKSRLAFDNPTGKL</sequence>
<dbReference type="HOGENOM" id="CLU_611188_0_0_1"/>
<keyword evidence="1" id="KW-0779">Telomere</keyword>
<comment type="similarity">
    <text evidence="1">Belongs to the reverse transcriptase family. Telomerase subfamily.</text>
</comment>
<keyword evidence="1" id="KW-0695">RNA-directed DNA polymerase</keyword>
<dbReference type="GeneID" id="20676081"/>
<dbReference type="GO" id="GO:0003720">
    <property type="term" value="F:telomerase activity"/>
    <property type="evidence" value="ECO:0007669"/>
    <property type="project" value="InterPro"/>
</dbReference>
<dbReference type="GO" id="GO:0007004">
    <property type="term" value="P:telomere maintenance via telomerase"/>
    <property type="evidence" value="ECO:0007669"/>
    <property type="project" value="TreeGrafter"/>
</dbReference>
<name>W4KDJ5_HETIT</name>
<evidence type="ECO:0000313" key="3">
    <source>
        <dbReference type="EMBL" id="ETW83156.1"/>
    </source>
</evidence>
<feature type="region of interest" description="Disordered" evidence="2">
    <location>
        <begin position="53"/>
        <end position="76"/>
    </location>
</feature>
<protein>
    <recommendedName>
        <fullName evidence="1">Telomerase reverse transcriptase</fullName>
        <ecNumber evidence="1">2.7.7.49</ecNumber>
    </recommendedName>
    <alternativeName>
        <fullName evidence="1">Telomerase catalytic subunit</fullName>
    </alternativeName>
</protein>
<dbReference type="GO" id="GO:0070034">
    <property type="term" value="F:telomerase RNA binding"/>
    <property type="evidence" value="ECO:0007669"/>
    <property type="project" value="TreeGrafter"/>
</dbReference>
<accession>W4KDJ5</accession>
<dbReference type="RefSeq" id="XP_009545438.1">
    <property type="nucleotide sequence ID" value="XM_009547143.1"/>
</dbReference>
<keyword evidence="1" id="KW-0808">Transferase</keyword>
<dbReference type="STRING" id="747525.W4KDJ5"/>
<dbReference type="EC" id="2.7.7.49" evidence="1"/>
<keyword evidence="1" id="KW-0158">Chromosome</keyword>
<dbReference type="eggNOG" id="KOG1005">
    <property type="taxonomic scope" value="Eukaryota"/>
</dbReference>
<evidence type="ECO:0000256" key="1">
    <source>
        <dbReference type="RuleBase" id="RU365061"/>
    </source>
</evidence>
<dbReference type="PANTHER" id="PTHR12066">
    <property type="entry name" value="TELOMERASE REVERSE TRANSCRIPTASE"/>
    <property type="match status" value="1"/>
</dbReference>
<gene>
    <name evidence="3" type="ORF">HETIRDRAFT_450817</name>
</gene>
<reference evidence="3 4" key="1">
    <citation type="journal article" date="2012" name="New Phytol.">
        <title>Insight into trade-off between wood decay and parasitism from the genome of a fungal forest pathogen.</title>
        <authorList>
            <person name="Olson A."/>
            <person name="Aerts A."/>
            <person name="Asiegbu F."/>
            <person name="Belbahri L."/>
            <person name="Bouzid O."/>
            <person name="Broberg A."/>
            <person name="Canback B."/>
            <person name="Coutinho P.M."/>
            <person name="Cullen D."/>
            <person name="Dalman K."/>
            <person name="Deflorio G."/>
            <person name="van Diepen L.T."/>
            <person name="Dunand C."/>
            <person name="Duplessis S."/>
            <person name="Durling M."/>
            <person name="Gonthier P."/>
            <person name="Grimwood J."/>
            <person name="Fossdal C.G."/>
            <person name="Hansson D."/>
            <person name="Henrissat B."/>
            <person name="Hietala A."/>
            <person name="Himmelstrand K."/>
            <person name="Hoffmeister D."/>
            <person name="Hogberg N."/>
            <person name="James T.Y."/>
            <person name="Karlsson M."/>
            <person name="Kohler A."/>
            <person name="Kues U."/>
            <person name="Lee Y.H."/>
            <person name="Lin Y.C."/>
            <person name="Lind M."/>
            <person name="Lindquist E."/>
            <person name="Lombard V."/>
            <person name="Lucas S."/>
            <person name="Lunden K."/>
            <person name="Morin E."/>
            <person name="Murat C."/>
            <person name="Park J."/>
            <person name="Raffaello T."/>
            <person name="Rouze P."/>
            <person name="Salamov A."/>
            <person name="Schmutz J."/>
            <person name="Solheim H."/>
            <person name="Stahlberg J."/>
            <person name="Velez H."/>
            <person name="de Vries R.P."/>
            <person name="Wiebenga A."/>
            <person name="Woodward S."/>
            <person name="Yakovlev I."/>
            <person name="Garbelotto M."/>
            <person name="Martin F."/>
            <person name="Grigoriev I.V."/>
            <person name="Stenlid J."/>
        </authorList>
    </citation>
    <scope>NUCLEOTIDE SEQUENCE [LARGE SCALE GENOMIC DNA]</scope>
    <source>
        <strain evidence="3 4">TC 32-1</strain>
    </source>
</reference>
<keyword evidence="4" id="KW-1185">Reference proteome</keyword>
<dbReference type="InterPro" id="IPR003545">
    <property type="entry name" value="Telomerase_RT"/>
</dbReference>
<dbReference type="GO" id="GO:0000333">
    <property type="term" value="C:telomerase catalytic core complex"/>
    <property type="evidence" value="ECO:0007669"/>
    <property type="project" value="TreeGrafter"/>
</dbReference>
<dbReference type="EMBL" id="KI925457">
    <property type="protein sequence ID" value="ETW83156.1"/>
    <property type="molecule type" value="Genomic_DNA"/>
</dbReference>
<dbReference type="PANTHER" id="PTHR12066:SF0">
    <property type="entry name" value="TELOMERASE REVERSE TRANSCRIPTASE"/>
    <property type="match status" value="1"/>
</dbReference>
<organism evidence="3 4">
    <name type="scientific">Heterobasidion irregulare (strain TC 32-1)</name>
    <dbReference type="NCBI Taxonomy" id="747525"/>
    <lineage>
        <taxon>Eukaryota</taxon>
        <taxon>Fungi</taxon>
        <taxon>Dikarya</taxon>
        <taxon>Basidiomycota</taxon>
        <taxon>Agaricomycotina</taxon>
        <taxon>Agaricomycetes</taxon>
        <taxon>Russulales</taxon>
        <taxon>Bondarzewiaceae</taxon>
        <taxon>Heterobasidion</taxon>
        <taxon>Heterobasidion annosum species complex</taxon>
    </lineage>
</organism>
<comment type="catalytic activity">
    <reaction evidence="1">
        <text>DNA(n) + a 2'-deoxyribonucleoside 5'-triphosphate = DNA(n+1) + diphosphate</text>
        <dbReference type="Rhea" id="RHEA:22508"/>
        <dbReference type="Rhea" id="RHEA-COMP:17339"/>
        <dbReference type="Rhea" id="RHEA-COMP:17340"/>
        <dbReference type="ChEBI" id="CHEBI:33019"/>
        <dbReference type="ChEBI" id="CHEBI:61560"/>
        <dbReference type="ChEBI" id="CHEBI:173112"/>
        <dbReference type="EC" id="2.7.7.49"/>
    </reaction>
</comment>